<proteinExistence type="inferred from homology"/>
<evidence type="ECO:0000256" key="5">
    <source>
        <dbReference type="ARBA" id="ARBA00022552"/>
    </source>
</evidence>
<dbReference type="InterPro" id="IPR029063">
    <property type="entry name" value="SAM-dependent_MTases_sf"/>
</dbReference>
<evidence type="ECO:0000256" key="6">
    <source>
        <dbReference type="ARBA" id="ARBA00022603"/>
    </source>
</evidence>
<evidence type="ECO:0000313" key="15">
    <source>
        <dbReference type="EMBL" id="KAK6625676.1"/>
    </source>
</evidence>
<feature type="region of interest" description="Disordered" evidence="14">
    <location>
        <begin position="1"/>
        <end position="45"/>
    </location>
</feature>
<sequence length="289" mass="33379">MSKIKKSKSTKRHKKEAKARNLKKKKEKLKKAQKKKLKSVKGKTEDKTNIKKSSFSYSLKKYQNLPLRDKMLEKLKSSRFRFINEQLYTMKGKDAFKLFQDDADAFVAYHEGYSKQMKSWPKKPVDIIIETLKKLTEANNNLVIGDFGCGDAKIATTLINVTVHSFDLASLNPSVTICDMTKTPLENETLDIAVFCLSLMGTNFSEYLVEANRVLKTNGKLIVAEVQSRFDNVEKFMEILIKFGFKLVSKDFSCRFFYIMNFKKEKNIGKNALKKLPNLSLKPCFYKKR</sequence>
<protein>
    <recommendedName>
        <fullName evidence="3 13">Ribosomal RNA-processing protein 8</fullName>
        <ecNumber evidence="13">2.1.1.-</ecNumber>
    </recommendedName>
</protein>
<keyword evidence="12 13" id="KW-0539">Nucleus</keyword>
<keyword evidence="7 13" id="KW-0808">Transferase</keyword>
<evidence type="ECO:0000256" key="2">
    <source>
        <dbReference type="ARBA" id="ARBA00006301"/>
    </source>
</evidence>
<comment type="caution">
    <text evidence="15">The sequence shown here is derived from an EMBL/GenBank/DDBJ whole genome shotgun (WGS) entry which is preliminary data.</text>
</comment>
<dbReference type="GO" id="GO:0005730">
    <property type="term" value="C:nucleolus"/>
    <property type="evidence" value="ECO:0007669"/>
    <property type="project" value="UniProtKB-SubCell"/>
</dbReference>
<dbReference type="GO" id="GO:0006364">
    <property type="term" value="P:rRNA processing"/>
    <property type="evidence" value="ECO:0007669"/>
    <property type="project" value="UniProtKB-UniRule"/>
</dbReference>
<dbReference type="Proteomes" id="UP001372834">
    <property type="component" value="Unassembled WGS sequence"/>
</dbReference>
<keyword evidence="8 13" id="KW-0949">S-adenosyl-L-methionine</keyword>
<dbReference type="AlphaFoldDB" id="A0AAN8RV25"/>
<keyword evidence="9" id="KW-0156">Chromatin regulator</keyword>
<keyword evidence="10" id="KW-0805">Transcription regulation</keyword>
<evidence type="ECO:0000256" key="8">
    <source>
        <dbReference type="ARBA" id="ARBA00022691"/>
    </source>
</evidence>
<keyword evidence="4" id="KW-0678">Repressor</keyword>
<dbReference type="EMBL" id="JAWJWE010000037">
    <property type="protein sequence ID" value="KAK6625676.1"/>
    <property type="molecule type" value="Genomic_DNA"/>
</dbReference>
<evidence type="ECO:0000256" key="9">
    <source>
        <dbReference type="ARBA" id="ARBA00022853"/>
    </source>
</evidence>
<dbReference type="GO" id="GO:0000183">
    <property type="term" value="P:rDNA heterochromatin formation"/>
    <property type="evidence" value="ECO:0007669"/>
    <property type="project" value="TreeGrafter"/>
</dbReference>
<keyword evidence="5 13" id="KW-0698">rRNA processing</keyword>
<gene>
    <name evidence="15" type="ORF">RUM43_005975</name>
</gene>
<dbReference type="GO" id="GO:0033553">
    <property type="term" value="C:rDNA heterochromatin"/>
    <property type="evidence" value="ECO:0007669"/>
    <property type="project" value="TreeGrafter"/>
</dbReference>
<dbReference type="FunFam" id="1.10.10.2150:FF:000001">
    <property type="entry name" value="Ribosomal RNA-processing protein 8"/>
    <property type="match status" value="1"/>
</dbReference>
<comment type="function">
    <text evidence="13">Probable methyltransferase required to silence rDNA.</text>
</comment>
<keyword evidence="11" id="KW-0804">Transcription</keyword>
<dbReference type="GO" id="GO:0046015">
    <property type="term" value="P:regulation of transcription by glucose"/>
    <property type="evidence" value="ECO:0007669"/>
    <property type="project" value="TreeGrafter"/>
</dbReference>
<evidence type="ECO:0000256" key="1">
    <source>
        <dbReference type="ARBA" id="ARBA00004604"/>
    </source>
</evidence>
<keyword evidence="6 13" id="KW-0489">Methyltransferase</keyword>
<comment type="similarity">
    <text evidence="2 13">Belongs to the methyltransferase superfamily. RRP8 family.</text>
</comment>
<dbReference type="GO" id="GO:0032259">
    <property type="term" value="P:methylation"/>
    <property type="evidence" value="ECO:0007669"/>
    <property type="project" value="UniProtKB-KW"/>
</dbReference>
<dbReference type="PANTHER" id="PTHR12787">
    <property type="entry name" value="RIBOSOMAL RNA-PROCESSING PROTEIN 8"/>
    <property type="match status" value="1"/>
</dbReference>
<dbReference type="InterPro" id="IPR042036">
    <property type="entry name" value="RRP8_N"/>
</dbReference>
<dbReference type="GO" id="GO:0042149">
    <property type="term" value="P:cellular response to glucose starvation"/>
    <property type="evidence" value="ECO:0007669"/>
    <property type="project" value="TreeGrafter"/>
</dbReference>
<dbReference type="EC" id="2.1.1.-" evidence="13"/>
<comment type="subcellular location">
    <subcellularLocation>
        <location evidence="1 13">Nucleus</location>
        <location evidence="1 13">Nucleolus</location>
    </subcellularLocation>
</comment>
<evidence type="ECO:0000256" key="3">
    <source>
        <dbReference type="ARBA" id="ARBA00020203"/>
    </source>
</evidence>
<evidence type="ECO:0000256" key="11">
    <source>
        <dbReference type="ARBA" id="ARBA00023163"/>
    </source>
</evidence>
<evidence type="ECO:0000256" key="7">
    <source>
        <dbReference type="ARBA" id="ARBA00022679"/>
    </source>
</evidence>
<evidence type="ECO:0000256" key="14">
    <source>
        <dbReference type="SAM" id="MobiDB-lite"/>
    </source>
</evidence>
<name>A0AAN8RV25_POLSC</name>
<feature type="compositionally biased region" description="Basic residues" evidence="14">
    <location>
        <begin position="1"/>
        <end position="41"/>
    </location>
</feature>
<evidence type="ECO:0000256" key="4">
    <source>
        <dbReference type="ARBA" id="ARBA00022491"/>
    </source>
</evidence>
<evidence type="ECO:0000313" key="16">
    <source>
        <dbReference type="Proteomes" id="UP001372834"/>
    </source>
</evidence>
<dbReference type="FunFam" id="3.40.50.150:FF:000068">
    <property type="entry name" value="Ribosomal RNA-processing protein 8"/>
    <property type="match status" value="1"/>
</dbReference>
<dbReference type="InterPro" id="IPR007823">
    <property type="entry name" value="RRP8"/>
</dbReference>
<dbReference type="Gene3D" id="1.10.10.2150">
    <property type="entry name" value="Ribosomal RNA-processing protein 8, N-terminal domain"/>
    <property type="match status" value="1"/>
</dbReference>
<dbReference type="SUPFAM" id="SSF53335">
    <property type="entry name" value="S-adenosyl-L-methionine-dependent methyltransferases"/>
    <property type="match status" value="1"/>
</dbReference>
<accession>A0AAN8RV25</accession>
<dbReference type="GO" id="GO:0005677">
    <property type="term" value="C:chromatin silencing complex"/>
    <property type="evidence" value="ECO:0007669"/>
    <property type="project" value="TreeGrafter"/>
</dbReference>
<organism evidence="15 16">
    <name type="scientific">Polyplax serrata</name>
    <name type="common">Common mouse louse</name>
    <dbReference type="NCBI Taxonomy" id="468196"/>
    <lineage>
        <taxon>Eukaryota</taxon>
        <taxon>Metazoa</taxon>
        <taxon>Ecdysozoa</taxon>
        <taxon>Arthropoda</taxon>
        <taxon>Hexapoda</taxon>
        <taxon>Insecta</taxon>
        <taxon>Pterygota</taxon>
        <taxon>Neoptera</taxon>
        <taxon>Paraneoptera</taxon>
        <taxon>Psocodea</taxon>
        <taxon>Troctomorpha</taxon>
        <taxon>Phthiraptera</taxon>
        <taxon>Anoplura</taxon>
        <taxon>Polyplacidae</taxon>
        <taxon>Polyplax</taxon>
    </lineage>
</organism>
<dbReference type="PANTHER" id="PTHR12787:SF0">
    <property type="entry name" value="RIBOSOMAL RNA-PROCESSING PROTEIN 8"/>
    <property type="match status" value="1"/>
</dbReference>
<evidence type="ECO:0000256" key="13">
    <source>
        <dbReference type="RuleBase" id="RU365074"/>
    </source>
</evidence>
<evidence type="ECO:0000256" key="12">
    <source>
        <dbReference type="ARBA" id="ARBA00023242"/>
    </source>
</evidence>
<reference evidence="15 16" key="1">
    <citation type="submission" date="2023-10" db="EMBL/GenBank/DDBJ databases">
        <title>Genomes of two closely related lineages of the louse Polyplax serrata with different host specificities.</title>
        <authorList>
            <person name="Martinu J."/>
            <person name="Tarabai H."/>
            <person name="Stefka J."/>
            <person name="Hypsa V."/>
        </authorList>
    </citation>
    <scope>NUCLEOTIDE SEQUENCE [LARGE SCALE GENOMIC DNA]</scope>
    <source>
        <strain evidence="15">HR10_N</strain>
    </source>
</reference>
<dbReference type="Pfam" id="PF05148">
    <property type="entry name" value="Methyltransf_8"/>
    <property type="match status" value="1"/>
</dbReference>
<dbReference type="Gene3D" id="3.40.50.150">
    <property type="entry name" value="Vaccinia Virus protein VP39"/>
    <property type="match status" value="1"/>
</dbReference>
<dbReference type="GO" id="GO:0008168">
    <property type="term" value="F:methyltransferase activity"/>
    <property type="evidence" value="ECO:0007669"/>
    <property type="project" value="UniProtKB-KW"/>
</dbReference>
<evidence type="ECO:0000256" key="10">
    <source>
        <dbReference type="ARBA" id="ARBA00023015"/>
    </source>
</evidence>